<dbReference type="STRING" id="314278.NB231_00580"/>
<dbReference type="RefSeq" id="WP_004998759.1">
    <property type="nucleotide sequence ID" value="NZ_CH672427.1"/>
</dbReference>
<dbReference type="Proteomes" id="UP000003374">
    <property type="component" value="Unassembled WGS sequence"/>
</dbReference>
<dbReference type="HOGENOM" id="CLU_113299_2_2_6"/>
<organism evidence="2 3">
    <name type="scientific">Nitrococcus mobilis Nb-231</name>
    <dbReference type="NCBI Taxonomy" id="314278"/>
    <lineage>
        <taxon>Bacteria</taxon>
        <taxon>Pseudomonadati</taxon>
        <taxon>Pseudomonadota</taxon>
        <taxon>Gammaproteobacteria</taxon>
        <taxon>Chromatiales</taxon>
        <taxon>Ectothiorhodospiraceae</taxon>
        <taxon>Nitrococcus</taxon>
    </lineage>
</organism>
<gene>
    <name evidence="2" type="ORF">NB231_00580</name>
</gene>
<keyword evidence="1" id="KW-0472">Membrane</keyword>
<dbReference type="GO" id="GO:0005886">
    <property type="term" value="C:plasma membrane"/>
    <property type="evidence" value="ECO:0007669"/>
    <property type="project" value="TreeGrafter"/>
</dbReference>
<keyword evidence="1" id="KW-0812">Transmembrane</keyword>
<dbReference type="eggNOG" id="COG2832">
    <property type="taxonomic scope" value="Bacteria"/>
</dbReference>
<proteinExistence type="predicted"/>
<dbReference type="AlphaFoldDB" id="A4BSS7"/>
<dbReference type="Pfam" id="PF04304">
    <property type="entry name" value="DUF454"/>
    <property type="match status" value="1"/>
</dbReference>
<feature type="transmembrane region" description="Helical" evidence="1">
    <location>
        <begin position="12"/>
        <end position="34"/>
    </location>
</feature>
<dbReference type="PANTHER" id="PTHR35813">
    <property type="entry name" value="INNER MEMBRANE PROTEIN YBAN"/>
    <property type="match status" value="1"/>
</dbReference>
<reference evidence="2 3" key="1">
    <citation type="submission" date="2006-02" db="EMBL/GenBank/DDBJ databases">
        <authorList>
            <person name="Waterbury J."/>
            <person name="Ferriera S."/>
            <person name="Johnson J."/>
            <person name="Kravitz S."/>
            <person name="Halpern A."/>
            <person name="Remington K."/>
            <person name="Beeson K."/>
            <person name="Tran B."/>
            <person name="Rogers Y.-H."/>
            <person name="Friedman R."/>
            <person name="Venter J.C."/>
        </authorList>
    </citation>
    <scope>NUCLEOTIDE SEQUENCE [LARGE SCALE GENOMIC DNA]</scope>
    <source>
        <strain evidence="2 3">Nb-231</strain>
    </source>
</reference>
<dbReference type="OrthoDB" id="9816293at2"/>
<dbReference type="InterPro" id="IPR007401">
    <property type="entry name" value="DUF454"/>
</dbReference>
<protein>
    <recommendedName>
        <fullName evidence="4">Inner membrane protein</fullName>
    </recommendedName>
</protein>
<dbReference type="EMBL" id="AAOF01000011">
    <property type="protein sequence ID" value="EAR21171.1"/>
    <property type="molecule type" value="Genomic_DNA"/>
</dbReference>
<dbReference type="PANTHER" id="PTHR35813:SF1">
    <property type="entry name" value="INNER MEMBRANE PROTEIN YBAN"/>
    <property type="match status" value="1"/>
</dbReference>
<evidence type="ECO:0000313" key="3">
    <source>
        <dbReference type="Proteomes" id="UP000003374"/>
    </source>
</evidence>
<evidence type="ECO:0000256" key="1">
    <source>
        <dbReference type="SAM" id="Phobius"/>
    </source>
</evidence>
<comment type="caution">
    <text evidence="2">The sequence shown here is derived from an EMBL/GenBank/DDBJ whole genome shotgun (WGS) entry which is preliminary data.</text>
</comment>
<keyword evidence="1" id="KW-1133">Transmembrane helix</keyword>
<evidence type="ECO:0008006" key="4">
    <source>
        <dbReference type="Google" id="ProtNLM"/>
    </source>
</evidence>
<accession>A4BSS7</accession>
<name>A4BSS7_9GAMM</name>
<keyword evidence="3" id="KW-1185">Reference proteome</keyword>
<sequence length="148" mass="16323">MSIEYSPAKAKALPLIVRYLLIGIGFTAVALGMLGVVLPLLPTTPFLLLAAACFARSSERFHDWLMNMPVFGQYIRDYKAGKGIPLRVKITALTVLWVTILTSVIWIVPVLLIKALLIIIASAVTTHIVRLPNRRPEAVWRRSAPPPA</sequence>
<evidence type="ECO:0000313" key="2">
    <source>
        <dbReference type="EMBL" id="EAR21171.1"/>
    </source>
</evidence>
<feature type="transmembrane region" description="Helical" evidence="1">
    <location>
        <begin position="113"/>
        <end position="132"/>
    </location>
</feature>